<dbReference type="Pfam" id="PF00028">
    <property type="entry name" value="Cadherin"/>
    <property type="match status" value="1"/>
</dbReference>
<organism evidence="4 5">
    <name type="scientific">Christiangramia salexigens</name>
    <dbReference type="NCBI Taxonomy" id="1913577"/>
    <lineage>
        <taxon>Bacteria</taxon>
        <taxon>Pseudomonadati</taxon>
        <taxon>Bacteroidota</taxon>
        <taxon>Flavobacteriia</taxon>
        <taxon>Flavobacteriales</taxon>
        <taxon>Flavobacteriaceae</taxon>
        <taxon>Christiangramia</taxon>
    </lineage>
</organism>
<feature type="domain" description="Cadherin" evidence="2">
    <location>
        <begin position="1484"/>
        <end position="1596"/>
    </location>
</feature>
<dbReference type="InterPro" id="IPR013783">
    <property type="entry name" value="Ig-like_fold"/>
</dbReference>
<keyword evidence="5" id="KW-1185">Reference proteome</keyword>
<feature type="domain" description="HYR" evidence="3">
    <location>
        <begin position="2492"/>
        <end position="2576"/>
    </location>
</feature>
<dbReference type="Gene3D" id="2.60.40.2810">
    <property type="match status" value="3"/>
</dbReference>
<dbReference type="PROSITE" id="PS50825">
    <property type="entry name" value="HYR"/>
    <property type="match status" value="6"/>
</dbReference>
<dbReference type="Gene3D" id="2.60.40.10">
    <property type="entry name" value="Immunoglobulins"/>
    <property type="match status" value="5"/>
</dbReference>
<dbReference type="KEGG" id="grl:LPB144_02855"/>
<evidence type="ECO:0000259" key="2">
    <source>
        <dbReference type="PROSITE" id="PS50268"/>
    </source>
</evidence>
<gene>
    <name evidence="4" type="ORF">LPB144_02855</name>
</gene>
<dbReference type="InterPro" id="IPR026341">
    <property type="entry name" value="T9SS_type_B"/>
</dbReference>
<dbReference type="PANTHER" id="PTHR24273:SF32">
    <property type="entry name" value="HYALIN"/>
    <property type="match status" value="1"/>
</dbReference>
<proteinExistence type="predicted"/>
<dbReference type="InterPro" id="IPR010221">
    <property type="entry name" value="VCBS_dom"/>
</dbReference>
<dbReference type="GO" id="GO:0016020">
    <property type="term" value="C:membrane"/>
    <property type="evidence" value="ECO:0007669"/>
    <property type="project" value="InterPro"/>
</dbReference>
<feature type="domain" description="HYR" evidence="3">
    <location>
        <begin position="2167"/>
        <end position="2250"/>
    </location>
</feature>
<dbReference type="GO" id="GO:0005509">
    <property type="term" value="F:calcium ion binding"/>
    <property type="evidence" value="ECO:0007669"/>
    <property type="project" value="InterPro"/>
</dbReference>
<evidence type="ECO:0000313" key="4">
    <source>
        <dbReference type="EMBL" id="APG59411.1"/>
    </source>
</evidence>
<accession>A0A1L3J2R0</accession>
<dbReference type="InterPro" id="IPR003410">
    <property type="entry name" value="HYR_dom"/>
</dbReference>
<dbReference type="Proteomes" id="UP000182510">
    <property type="component" value="Chromosome"/>
</dbReference>
<feature type="domain" description="HYR" evidence="3">
    <location>
        <begin position="2577"/>
        <end position="2655"/>
    </location>
</feature>
<feature type="domain" description="HYR" evidence="3">
    <location>
        <begin position="2412"/>
        <end position="2491"/>
    </location>
</feature>
<dbReference type="NCBIfam" id="TIGR01965">
    <property type="entry name" value="VCBS_repeat"/>
    <property type="match status" value="8"/>
</dbReference>
<evidence type="ECO:0000259" key="3">
    <source>
        <dbReference type="PROSITE" id="PS50825"/>
    </source>
</evidence>
<reference evidence="4 5" key="1">
    <citation type="submission" date="2016-11" db="EMBL/GenBank/DDBJ databases">
        <title>Gramella sp. LPB0144 isolated from marine environment.</title>
        <authorList>
            <person name="Kim E."/>
            <person name="Yi H."/>
        </authorList>
    </citation>
    <scope>NUCLEOTIDE SEQUENCE [LARGE SCALE GENOMIC DNA]</scope>
    <source>
        <strain evidence="4 5">LPB0144</strain>
    </source>
</reference>
<dbReference type="Gene3D" id="2.60.40.3440">
    <property type="match status" value="4"/>
</dbReference>
<dbReference type="InterPro" id="IPR040853">
    <property type="entry name" value="RapA2_cadherin-like"/>
</dbReference>
<dbReference type="EMBL" id="CP018153">
    <property type="protein sequence ID" value="APG59411.1"/>
    <property type="molecule type" value="Genomic_DNA"/>
</dbReference>
<dbReference type="NCBIfam" id="NF012211">
    <property type="entry name" value="tand_rpt_95"/>
    <property type="match status" value="13"/>
</dbReference>
<feature type="domain" description="Cadherin" evidence="2">
    <location>
        <begin position="1621"/>
        <end position="1694"/>
    </location>
</feature>
<feature type="domain" description="HYR" evidence="3">
    <location>
        <begin position="2656"/>
        <end position="2740"/>
    </location>
</feature>
<evidence type="ECO:0000256" key="1">
    <source>
        <dbReference type="ARBA" id="ARBA00022737"/>
    </source>
</evidence>
<dbReference type="SUPFAM" id="SSF49313">
    <property type="entry name" value="Cadherin-like"/>
    <property type="match status" value="4"/>
</dbReference>
<dbReference type="Pfam" id="PF13585">
    <property type="entry name" value="CHU_C"/>
    <property type="match status" value="1"/>
</dbReference>
<dbReference type="Pfam" id="PF02494">
    <property type="entry name" value="HYR"/>
    <property type="match status" value="7"/>
</dbReference>
<sequence length="3008" mass="317424">MNFNFLFAQTNIPILDPPGRFEIDGDLTAKTKVSDGVDWAPEWNGSNYVTLVDNYIFDPQGNAVDPNTSVFVHDPIESSTDDVFVGGLKYTDDPTEWRSKQAGASPGKGDMSSAFYHISRDAAGDQWLFVGSDRLKNNGTSYIDFEFFQGGVFHNASTNKFTTTNANGKGRSEGDFLISVKYSNGGSNATVQFFIWENNQYVEYTSSIGINDAFAAGNTTLIRRPFTSSNASVYDAYLFVEAGLNMTKIFNGIAGQLCDDIELESLLVKTKTSTSDNAQLIDFIGPVPVDIFFGAARVTYIPNPVCEGYTETYNPTIEGVQDGTFTALPAGLSINASTGAIDVANSDPGTYTITYTFDSYGCEDLTSTYDVIIQALPEKPTTNTSYNNGDFSVCDTGQILNANNALTTTPGVNIIWYDENLNVVTSPTLSEPGTKIYWAEAVTQNGGCISEERTQVVLQLKVKPVAVDDSDSTDEDTPVTIDVISNDTDLENDPLTIISVADPENGTAEIISNKIKYTPDANYHGVETFTYTVSDGDCGSANATVTVTVNSINDAPVAVPDAINVNEGGTATTLVSSANSVLTNDTDVDGDPLTAELVTGVNHGTLTLNSNGTFTYTHDGTETISDSFTYRAKDASLYSNTVTVTITITPVNDPPVANDDSFSGNEDTNIGVTLSGSDIDGSIQSFTIKTLPANGVLKLNSTAVTIGQVIPFAQASNLVFSPAQDYHGSTSFKYSATDDDNLEGNTATISITVFPVNDAPVITNNNSSPTNSTSFIENSTSAVIDWDATDVDGETENGGGLTYALTGEDAGLFNLNVDTGILTFKSAPDYESPQDQDTDNVYNVIVTVKDVAGLTDVQSLAITVTNEVESSNFFINPIADVSIPEHTPYISVTPSISGSPIGGSVVYDISGGADADLFTIIPATGVVLMTPKDYENPVDSDANNTYEITIRATDTDNNSDEESWVVTITNLNDNVPVAIADAIEVDEGDDTNVLVSGESSVLANDTDADGDILTAILVADVTHGTLVLNSDGTFTYEHDGSENFTDSFTYKANDGDNDSNTVTVSITINPVNDAPVAVADAINVDEGETVTVLTSNKTSVLDNDTDTDNSTLTAILVSGVTNGTLTLNSNGTFSYTHDGSETTSDSFTYKANDGALDSNIVTVSITINPVNDAPVANNDAINVDEGSTKAILISGNLSVLQNDTDAENNALTAVLVSNVSHGSLTLNSDGTFSYTHNGSENFTDSFTYKANDGNLDSNIATVSITINSINDVPVAVADAINVNEGGTATTLVTGKNTVLDNDTDGDGDPLTAELVTTVQHGSLTFNSDGTFIYIHDGSETTSDSFTYFVNDGTADSNIATVSITIQEVNDPPVAFDDFFSGDEDTDINIALSGSDIDGTIEFFTIKTLPVNGVLTFNNVAVSIGQEIAIADANDLVFSPSQDYNGPASFNYTATDDDDLEGNTATISISVEPVNDAPVITNNNSEPTNSTSFIENSTSAVIDWNATDVDGETENGGGLTYALTGVDAGLFNLDVDTGILTFVTPPDFEDPQDSNNDNIYNVIVTVSDVAEETDVQALTITVTNEVESAFFDIDPIADISIPENTDYTSVTPNITGTPIGDITYSISGGSDADLFTIDPITGVVQMSAKDYENPEDSDANNTYQITIRATDSDNNSDDETWVVTITNENDNLPVAVSDEINVNEGQEVSILVSGDDSVLDNDTDADGDILTAIIVSGVSHGTLNLNNDGTFTYTHDGTENFTDSFTYKANDGDNDSNTVTVNITINPVNDAPVAVEDFISVNEGAIATELVSGDDSVLDNDTDSENNTLTAILVSGVSNGSLILNSDGTFTYTHNGSETISDSFTYKANDGNLDSNIVTVEITIIPVNDAPVAVEDAISVNEGETATVLIGGNDSVLDNDTDAENSTLTAILVSNVSHGTLTLNSDGTFTYTHDGSETLSDSFTYHANDGELDSNIVTVTIAITPVNDAPVANDDPVETDEDEAIEIAVLENDTDTDGGTLVITDVSTPLNGTVSHNGTTVIYTPNPNFNGEDSFVYTISDGNGGTDTATVDITVNPVNDDPVADDDIAVTTENTEVIIPVLDNDEDIDGDPLTVTNVTNPTNGTATTDSTTVTYTPNQNFTGEDTFTYTVSDGNGGTDSATVTVFVSDQSGPEITCPDSFEIDNDPGICGAVVEFEVPEFTDNSGNATIEQISGPESGTVFPVGVTTLVFKATDASNNFTICTYDVTVLDAEAPVITSCAADLNIPTDDDLCSASEVVLGTPEASDNCDNNLTITNNAPETFPVGTTEVIWTVADDAGNSTTCIQMVIVTDDQAPEIETITNIIVDSDPGTCGAIVSFNTVGATDNCELDTVEVTEGFTSGSEFPIGTTTVTFTVTDIAGNTSTSSFTVTVTDSEDPVLNCPQDMIVTTVTGESYAIVEFQDATATDNCGATVEQTAGPASGSQFPIGTTTVTFTATDAAGNTTECSFTVTVNDEDDPTLECPSPINESVDAGECGAVVEFTTPQGFDNSGDVRVEQTAGPASGEVFPVGTTTVTFTATDASGNTAECSFTVTVNDDEAPEIENMEDITVTTDDDTCGAIVNFETPSAQDNCGIESLEQTEGLSPGSEFPVGTTTVTYTATDTAGNKATTSFTVTVEDDQAPSVECPQDITRIVEIGTSSIIIEYTAISVTDNCDGTTVELTSGFASGEEFPLGTTTVTYTVTDAAGNSTTCSFTVTVEEEPLPEVPSTPSASVTTEATCALPLGTITVETQEGLTYSIDGENYQSSGVFEDLEPGTYEVTARDEFGQTSDPAIEVIEAPVADPIQTSSIDLCVEDSVYDLLELLSGEYDDTGTWTDTDNTGALSDGFIDPEQMEVGSYTFTYVVEGNCPSSTDVTVLINDRCVVLPCEFSDIRNSISKVVTPNGDSYNDFFTIGTAVECDFTFDLMIYNRWGAKVYEAQNYQNNWDGFSRKSFSSSNQLPSGTYYYILKIRNSSFEPIQGYIYLGTK</sequence>
<dbReference type="STRING" id="1913577.LPB144_02855"/>
<feature type="domain" description="Cadherin" evidence="2">
    <location>
        <begin position="767"/>
        <end position="879"/>
    </location>
</feature>
<evidence type="ECO:0000313" key="5">
    <source>
        <dbReference type="Proteomes" id="UP000182510"/>
    </source>
</evidence>
<dbReference type="GO" id="GO:0007156">
    <property type="term" value="P:homophilic cell adhesion via plasma membrane adhesion molecules"/>
    <property type="evidence" value="ECO:0007669"/>
    <property type="project" value="InterPro"/>
</dbReference>
<dbReference type="SMART" id="SM00112">
    <property type="entry name" value="CA"/>
    <property type="match status" value="4"/>
</dbReference>
<dbReference type="PANTHER" id="PTHR24273">
    <property type="entry name" value="FI04643P-RELATED"/>
    <property type="match status" value="1"/>
</dbReference>
<dbReference type="InterPro" id="IPR002126">
    <property type="entry name" value="Cadherin-like_dom"/>
</dbReference>
<dbReference type="Gene3D" id="2.60.40.60">
    <property type="entry name" value="Cadherins"/>
    <property type="match status" value="4"/>
</dbReference>
<protein>
    <recommendedName>
        <fullName evidence="6">Cadherin domain-containing protein</fullName>
    </recommendedName>
</protein>
<dbReference type="Pfam" id="PF17963">
    <property type="entry name" value="Big_9"/>
    <property type="match status" value="6"/>
</dbReference>
<dbReference type="CDD" id="cd11304">
    <property type="entry name" value="Cadherin_repeat"/>
    <property type="match status" value="4"/>
</dbReference>
<name>A0A1L3J2R0_9FLAO</name>
<evidence type="ECO:0008006" key="6">
    <source>
        <dbReference type="Google" id="ProtNLM"/>
    </source>
</evidence>
<keyword evidence="1" id="KW-0677">Repeat</keyword>
<dbReference type="PROSITE" id="PS50268">
    <property type="entry name" value="CADHERIN_2"/>
    <property type="match status" value="4"/>
</dbReference>
<dbReference type="NCBIfam" id="TIGR04131">
    <property type="entry name" value="Bac_Flav_CTERM"/>
    <property type="match status" value="1"/>
</dbReference>
<feature type="domain" description="Cadherin" evidence="2">
    <location>
        <begin position="875"/>
        <end position="978"/>
    </location>
</feature>
<dbReference type="Pfam" id="PF17803">
    <property type="entry name" value="Cadherin_4"/>
    <property type="match status" value="6"/>
</dbReference>
<dbReference type="InterPro" id="IPR015919">
    <property type="entry name" value="Cadherin-like_sf"/>
</dbReference>
<feature type="domain" description="HYR" evidence="3">
    <location>
        <begin position="2251"/>
        <end position="2331"/>
    </location>
</feature>